<feature type="transmembrane region" description="Helical" evidence="1">
    <location>
        <begin position="148"/>
        <end position="170"/>
    </location>
</feature>
<dbReference type="Pfam" id="PF13858">
    <property type="entry name" value="DUF4199"/>
    <property type="match status" value="1"/>
</dbReference>
<dbReference type="InterPro" id="IPR025250">
    <property type="entry name" value="DUF4199"/>
</dbReference>
<dbReference type="STRING" id="1159016.SAMN02927937_01980"/>
<gene>
    <name evidence="2" type="ORF">SAMN02927937_01980</name>
</gene>
<keyword evidence="1" id="KW-0812">Transmembrane</keyword>
<evidence type="ECO:0000313" key="2">
    <source>
        <dbReference type="EMBL" id="SEH89076.1"/>
    </source>
</evidence>
<name>A0A1H6LKP3_9FLAO</name>
<keyword evidence="3" id="KW-1185">Reference proteome</keyword>
<reference evidence="2 3" key="1">
    <citation type="submission" date="2016-10" db="EMBL/GenBank/DDBJ databases">
        <authorList>
            <person name="de Groot N.N."/>
        </authorList>
    </citation>
    <scope>NUCLEOTIDE SEQUENCE [LARGE SCALE GENOMIC DNA]</scope>
    <source>
        <strain evidence="2 3">CGMCC 1.10825</strain>
    </source>
</reference>
<evidence type="ECO:0008006" key="4">
    <source>
        <dbReference type="Google" id="ProtNLM"/>
    </source>
</evidence>
<accession>A0A1H6LKP3</accession>
<keyword evidence="1" id="KW-0472">Membrane</keyword>
<sequence>MNIINKTTGLTFGYILMAYYVLVNLIVFFADYTLFVQSYFTIVNIVVVLILGICCVWITKRRLNNLITFKEGFTAFFIMIVLGFLASYLSKYILFNFVNPEAKIVNNELMIEMTRKIGEDLNLSQAEINEKISVVNNNADDNFSIKTLIFSFAQDLLGSSIAGLLIALTFKNRSEFSTPKAQ</sequence>
<dbReference type="AlphaFoldDB" id="A0A1H6LKP3"/>
<dbReference type="OrthoDB" id="660361at2"/>
<evidence type="ECO:0000313" key="3">
    <source>
        <dbReference type="Proteomes" id="UP000199634"/>
    </source>
</evidence>
<organism evidence="2 3">
    <name type="scientific">Paenimyroides marinum</name>
    <dbReference type="NCBI Taxonomy" id="1159016"/>
    <lineage>
        <taxon>Bacteria</taxon>
        <taxon>Pseudomonadati</taxon>
        <taxon>Bacteroidota</taxon>
        <taxon>Flavobacteriia</taxon>
        <taxon>Flavobacteriales</taxon>
        <taxon>Flavobacteriaceae</taxon>
        <taxon>Paenimyroides</taxon>
    </lineage>
</organism>
<protein>
    <recommendedName>
        <fullName evidence="4">DUF4199 domain-containing protein</fullName>
    </recommendedName>
</protein>
<dbReference type="Proteomes" id="UP000199634">
    <property type="component" value="Unassembled WGS sequence"/>
</dbReference>
<dbReference type="RefSeq" id="WP_091099827.1">
    <property type="nucleotide sequence ID" value="NZ_FNXE01000027.1"/>
</dbReference>
<feature type="transmembrane region" description="Helical" evidence="1">
    <location>
        <begin position="36"/>
        <end position="59"/>
    </location>
</feature>
<feature type="transmembrane region" description="Helical" evidence="1">
    <location>
        <begin position="12"/>
        <end position="30"/>
    </location>
</feature>
<keyword evidence="1" id="KW-1133">Transmembrane helix</keyword>
<dbReference type="EMBL" id="FNXE01000027">
    <property type="protein sequence ID" value="SEH89076.1"/>
    <property type="molecule type" value="Genomic_DNA"/>
</dbReference>
<feature type="transmembrane region" description="Helical" evidence="1">
    <location>
        <begin position="71"/>
        <end position="90"/>
    </location>
</feature>
<evidence type="ECO:0000256" key="1">
    <source>
        <dbReference type="SAM" id="Phobius"/>
    </source>
</evidence>
<proteinExistence type="predicted"/>